<evidence type="ECO:0000256" key="3">
    <source>
        <dbReference type="ARBA" id="ARBA00022806"/>
    </source>
</evidence>
<evidence type="ECO:0000313" key="8">
    <source>
        <dbReference type="EMBL" id="KAF4072109.1"/>
    </source>
</evidence>
<evidence type="ECO:0008006" key="10">
    <source>
        <dbReference type="Google" id="ProtNLM"/>
    </source>
</evidence>
<dbReference type="InterPro" id="IPR011709">
    <property type="entry name" value="DEAD-box_helicase_OB_fold"/>
</dbReference>
<evidence type="ECO:0000259" key="7">
    <source>
        <dbReference type="PROSITE" id="PS51194"/>
    </source>
</evidence>
<dbReference type="PROSITE" id="PS51194">
    <property type="entry name" value="HELICASE_CTER"/>
    <property type="match status" value="1"/>
</dbReference>
<dbReference type="PANTHER" id="PTHR18934">
    <property type="entry name" value="ATP-DEPENDENT RNA HELICASE"/>
    <property type="match status" value="1"/>
</dbReference>
<dbReference type="InterPro" id="IPR014001">
    <property type="entry name" value="Helicase_ATP-bd"/>
</dbReference>
<dbReference type="CDD" id="cd18791">
    <property type="entry name" value="SF2_C_RHA"/>
    <property type="match status" value="1"/>
</dbReference>
<dbReference type="InterPro" id="IPR007502">
    <property type="entry name" value="Helicase-assoc_dom"/>
</dbReference>
<comment type="caution">
    <text evidence="8">The sequence shown here is derived from an EMBL/GenBank/DDBJ whole genome shotgun (WGS) entry which is preliminary data.</text>
</comment>
<sequence length="1134" mass="128424">MSESIRGWDWNSPECRARMDEIFFRQHDYIQAKSIEHKEFWAFFERFQRFKAKKEMEGSKPSESMAEVRKTRERDTVDLGLPKEYDARYRINIFVSISDQEDRLGGLHGRRQRNYPTEPSSQEVTDCRLALLHFLDFNQKQSFSKLVKLQHEQRSLPIFHYRDQFVELVKTNPVVVVAGDTGCGKSTQVPQYLLASGFNHIACTQPRRIACISLAKRVSFESLNQYGSKVGYQIRFESRRTSSTKLLFLTEGLLLKQIQHDAVLSQYCVVIVDEVHERHLQCDFLLGVLHSLLQRRPDLRLVLMSATINIKLFSSYFNNAPVLQVPGRLFPIQVIYQPISRAEQVSQLEKLDPRPYLRVLQGIDQRYPPEERGDLLLFLSGVAEISTIMEACQTYAAHTSRWIILALHSTLSLAQQNKVFDIAPPGLRKCIIATNIAETSVTIDGVRFVVDSGKVKEMTFDPKAKMQRLQEFWISRASSEQRKGRAGRTGPGVCYRLYAESDYEAFAPYPVPEIHRVALDLLVLQMMSMGLGDPCSFNFIDPPAAFSIQTSVRYLKEQGALDAQGELTPIGSLLAKLPVDVVIGKMLVLGSLFNLVEPVLTVAAALSVQSPFLRSSQHNPDCATAREHLQSDLGDPFTLLSTFNAWVQIKGNKEGSSRKWCKRRGLEEQRLYEMANLRRQFKELLRSHGLVTPESCYVAEDLAQRRKRLTEHHRLHQMKREHELKETSRRKVLHLEEVLGNGLSSDSDEEAAGSSKKDKKSVAQDIDIQEVKFKLQHDVRKLQGDACASATLSSQQQALFRLVLCRGLYPQLALPDEHNSARKDSEQVFHTRNKQGVVIHPTSVFASNLDLLHITESSAEKGQNNGHQLLAFVTLLETNKPYVSNCVRVPALQILLLVANSIDSNADCTRLVVDGWLELVISDSVAALKVLSSALTVRNKWDNLLQAKLSQSGLRSTAVLGLAGPIPSHNELKKVTEGLVRFLLYTEVSYSLRRLTPLQSQNLYIGPQLNMEASLPPLFPGIKAEPDSIKGGLRVTSYFTYNCLCDSKDLYSECLRTFWTCPHCDLHMPFTALEQMQHEATCRPLEEQQTEEEPDAVKSGALSNLTRLYHCNICNKDLTLTSTEILKHKHQHQS</sequence>
<dbReference type="Gene3D" id="1.20.120.1080">
    <property type="match status" value="1"/>
</dbReference>
<dbReference type="InterPro" id="IPR056382">
    <property type="entry name" value="DHX34_Znf-C2H2"/>
</dbReference>
<dbReference type="SMART" id="SM00847">
    <property type="entry name" value="HA2"/>
    <property type="match status" value="1"/>
</dbReference>
<dbReference type="GO" id="GO:0003723">
    <property type="term" value="F:RNA binding"/>
    <property type="evidence" value="ECO:0007669"/>
    <property type="project" value="TreeGrafter"/>
</dbReference>
<evidence type="ECO:0000259" key="6">
    <source>
        <dbReference type="PROSITE" id="PS51192"/>
    </source>
</evidence>
<dbReference type="Proteomes" id="UP000593565">
    <property type="component" value="Unassembled WGS sequence"/>
</dbReference>
<dbReference type="FunFam" id="1.20.120.1080:FF:000013">
    <property type="entry name" value="ATP-dependent RNA helicase DHX34"/>
    <property type="match status" value="1"/>
</dbReference>
<dbReference type="Pfam" id="PF07717">
    <property type="entry name" value="OB_NTP_bind"/>
    <property type="match status" value="1"/>
</dbReference>
<dbReference type="GO" id="GO:0005524">
    <property type="term" value="F:ATP binding"/>
    <property type="evidence" value="ECO:0007669"/>
    <property type="project" value="UniProtKB-KW"/>
</dbReference>
<dbReference type="GO" id="GO:0016787">
    <property type="term" value="F:hydrolase activity"/>
    <property type="evidence" value="ECO:0007669"/>
    <property type="project" value="UniProtKB-KW"/>
</dbReference>
<evidence type="ECO:0000256" key="4">
    <source>
        <dbReference type="ARBA" id="ARBA00022840"/>
    </source>
</evidence>
<dbReference type="Gene3D" id="3.40.50.300">
    <property type="entry name" value="P-loop containing nucleotide triphosphate hydrolases"/>
    <property type="match status" value="2"/>
</dbReference>
<protein>
    <recommendedName>
        <fullName evidence="10">RNA helicase</fullName>
    </recommendedName>
</protein>
<keyword evidence="1" id="KW-0547">Nucleotide-binding</keyword>
<name>A0A7J5ZQS9_AMEME</name>
<dbReference type="InterPro" id="IPR011545">
    <property type="entry name" value="DEAD/DEAH_box_helicase_dom"/>
</dbReference>
<dbReference type="Pfam" id="PF21010">
    <property type="entry name" value="HA2_C"/>
    <property type="match status" value="1"/>
</dbReference>
<feature type="region of interest" description="Disordered" evidence="5">
    <location>
        <begin position="742"/>
        <end position="761"/>
    </location>
</feature>
<dbReference type="Pfam" id="PF00271">
    <property type="entry name" value="Helicase_C"/>
    <property type="match status" value="1"/>
</dbReference>
<dbReference type="SUPFAM" id="SSF52540">
    <property type="entry name" value="P-loop containing nucleoside triphosphate hydrolases"/>
    <property type="match status" value="1"/>
</dbReference>
<keyword evidence="3" id="KW-0347">Helicase</keyword>
<evidence type="ECO:0000256" key="1">
    <source>
        <dbReference type="ARBA" id="ARBA00022741"/>
    </source>
</evidence>
<dbReference type="Pfam" id="PF04408">
    <property type="entry name" value="WHD_HA2"/>
    <property type="match status" value="1"/>
</dbReference>
<proteinExistence type="predicted"/>
<dbReference type="SMART" id="SM00487">
    <property type="entry name" value="DEXDc"/>
    <property type="match status" value="1"/>
</dbReference>
<keyword evidence="2" id="KW-0378">Hydrolase</keyword>
<organism evidence="8 9">
    <name type="scientific">Ameiurus melas</name>
    <name type="common">Black bullhead</name>
    <name type="synonym">Silurus melas</name>
    <dbReference type="NCBI Taxonomy" id="219545"/>
    <lineage>
        <taxon>Eukaryota</taxon>
        <taxon>Metazoa</taxon>
        <taxon>Chordata</taxon>
        <taxon>Craniata</taxon>
        <taxon>Vertebrata</taxon>
        <taxon>Euteleostomi</taxon>
        <taxon>Actinopterygii</taxon>
        <taxon>Neopterygii</taxon>
        <taxon>Teleostei</taxon>
        <taxon>Ostariophysi</taxon>
        <taxon>Siluriformes</taxon>
        <taxon>Ictaluridae</taxon>
        <taxon>Ameiurus</taxon>
    </lineage>
</organism>
<evidence type="ECO:0000256" key="5">
    <source>
        <dbReference type="SAM" id="MobiDB-lite"/>
    </source>
</evidence>
<dbReference type="InterPro" id="IPR001650">
    <property type="entry name" value="Helicase_C-like"/>
</dbReference>
<dbReference type="InterPro" id="IPR048333">
    <property type="entry name" value="HA2_WH"/>
</dbReference>
<evidence type="ECO:0000256" key="2">
    <source>
        <dbReference type="ARBA" id="ARBA00022801"/>
    </source>
</evidence>
<dbReference type="AlphaFoldDB" id="A0A7J5ZQS9"/>
<keyword evidence="4" id="KW-0067">ATP-binding</keyword>
<evidence type="ECO:0000313" key="9">
    <source>
        <dbReference type="Proteomes" id="UP000593565"/>
    </source>
</evidence>
<accession>A0A7J5ZQS9</accession>
<keyword evidence="9" id="KW-1185">Reference proteome</keyword>
<dbReference type="SMART" id="SM00490">
    <property type="entry name" value="HELICc"/>
    <property type="match status" value="1"/>
</dbReference>
<dbReference type="FunFam" id="3.40.50.300:FF:000540">
    <property type="entry name" value="probable ATP-dependent RNA helicase DHX34"/>
    <property type="match status" value="1"/>
</dbReference>
<dbReference type="InterPro" id="IPR027417">
    <property type="entry name" value="P-loop_NTPase"/>
</dbReference>
<dbReference type="Pfam" id="PF00270">
    <property type="entry name" value="DEAD"/>
    <property type="match status" value="1"/>
</dbReference>
<feature type="domain" description="Helicase C-terminal" evidence="7">
    <location>
        <begin position="362"/>
        <end position="530"/>
    </location>
</feature>
<dbReference type="CDD" id="cd17979">
    <property type="entry name" value="DEXHc_DHX34"/>
    <property type="match status" value="1"/>
</dbReference>
<dbReference type="FunFam" id="3.40.50.300:FF:000725">
    <property type="entry name" value="probable ATP-dependent RNA helicase DHX34"/>
    <property type="match status" value="1"/>
</dbReference>
<dbReference type="PANTHER" id="PTHR18934:SF221">
    <property type="entry name" value="ATP-DEPENDENT RNA HELICASE DHX34-RELATED"/>
    <property type="match status" value="1"/>
</dbReference>
<dbReference type="GO" id="GO:0004386">
    <property type="term" value="F:helicase activity"/>
    <property type="evidence" value="ECO:0007669"/>
    <property type="project" value="UniProtKB-KW"/>
</dbReference>
<dbReference type="Pfam" id="PF24485">
    <property type="entry name" value="zf-C2H2_DHX34"/>
    <property type="match status" value="1"/>
</dbReference>
<gene>
    <name evidence="8" type="ORF">AMELA_G00270550</name>
</gene>
<reference evidence="8 9" key="1">
    <citation type="submission" date="2020-02" db="EMBL/GenBank/DDBJ databases">
        <title>A chromosome-scale genome assembly of the black bullhead catfish (Ameiurus melas).</title>
        <authorList>
            <person name="Wen M."/>
            <person name="Zham M."/>
            <person name="Cabau C."/>
            <person name="Klopp C."/>
            <person name="Donnadieu C."/>
            <person name="Roques C."/>
            <person name="Bouchez O."/>
            <person name="Lampietro C."/>
            <person name="Jouanno E."/>
            <person name="Herpin A."/>
            <person name="Louis A."/>
            <person name="Berthelot C."/>
            <person name="Parey E."/>
            <person name="Roest-Crollius H."/>
            <person name="Braasch I."/>
            <person name="Postlethwait J."/>
            <person name="Robinson-Rechavi M."/>
            <person name="Echchiki A."/>
            <person name="Begum T."/>
            <person name="Montfort J."/>
            <person name="Schartl M."/>
            <person name="Bobe J."/>
            <person name="Guiguen Y."/>
        </authorList>
    </citation>
    <scope>NUCLEOTIDE SEQUENCE [LARGE SCALE GENOMIC DNA]</scope>
    <source>
        <strain evidence="8">M_S1</strain>
        <tissue evidence="8">Blood</tissue>
    </source>
</reference>
<feature type="domain" description="Helicase ATP-binding" evidence="6">
    <location>
        <begin position="166"/>
        <end position="326"/>
    </location>
</feature>
<dbReference type="EMBL" id="JAAGNN010000026">
    <property type="protein sequence ID" value="KAF4072109.1"/>
    <property type="molecule type" value="Genomic_DNA"/>
</dbReference>
<dbReference type="OrthoDB" id="3363059at2759"/>
<dbReference type="PROSITE" id="PS51192">
    <property type="entry name" value="HELICASE_ATP_BIND_1"/>
    <property type="match status" value="1"/>
</dbReference>